<dbReference type="Pfam" id="PF02709">
    <property type="entry name" value="Glyco_transf_7C"/>
    <property type="match status" value="1"/>
</dbReference>
<reference evidence="7" key="1">
    <citation type="journal article" date="2019" name="Int. J. Syst. Evol. Microbiol.">
        <title>The Global Catalogue of Microorganisms (GCM) 10K type strain sequencing project: providing services to taxonomists for standard genome sequencing and annotation.</title>
        <authorList>
            <consortium name="The Broad Institute Genomics Platform"/>
            <consortium name="The Broad Institute Genome Sequencing Center for Infectious Disease"/>
            <person name="Wu L."/>
            <person name="Ma J."/>
        </authorList>
    </citation>
    <scope>NUCLEOTIDE SEQUENCE [LARGE SCALE GENOMIC DNA]</scope>
    <source>
        <strain evidence="7">JCM 18459</strain>
    </source>
</reference>
<comment type="caution">
    <text evidence="6">The sequence shown here is derived from an EMBL/GenBank/DDBJ whole genome shotgun (WGS) entry which is preliminary data.</text>
</comment>
<dbReference type="EMBL" id="BAABKG010000005">
    <property type="protein sequence ID" value="GAA5154200.1"/>
    <property type="molecule type" value="Genomic_DNA"/>
</dbReference>
<protein>
    <submittedName>
        <fullName evidence="6">Glycosyltransferase</fullName>
    </submittedName>
</protein>
<evidence type="ECO:0000256" key="4">
    <source>
        <dbReference type="ARBA" id="ARBA00022679"/>
    </source>
</evidence>
<evidence type="ECO:0000259" key="5">
    <source>
        <dbReference type="Pfam" id="PF02709"/>
    </source>
</evidence>
<gene>
    <name evidence="6" type="ORF">GCM10023340_37320</name>
</gene>
<evidence type="ECO:0000256" key="1">
    <source>
        <dbReference type="ARBA" id="ARBA00004776"/>
    </source>
</evidence>
<organism evidence="6 7">
    <name type="scientific">Nocardioides marinquilinus</name>
    <dbReference type="NCBI Taxonomy" id="1210400"/>
    <lineage>
        <taxon>Bacteria</taxon>
        <taxon>Bacillati</taxon>
        <taxon>Actinomycetota</taxon>
        <taxon>Actinomycetes</taxon>
        <taxon>Propionibacteriales</taxon>
        <taxon>Nocardioidaceae</taxon>
        <taxon>Nocardioides</taxon>
    </lineage>
</organism>
<comment type="similarity">
    <text evidence="2">Belongs to the glycosyltransferase 2 family.</text>
</comment>
<dbReference type="PANTHER" id="PTHR43179:SF12">
    <property type="entry name" value="GALACTOFURANOSYLTRANSFERASE GLFT2"/>
    <property type="match status" value="1"/>
</dbReference>
<comment type="pathway">
    <text evidence="1">Cell wall biogenesis; cell wall polysaccharide biosynthesis.</text>
</comment>
<keyword evidence="4" id="KW-0808">Transferase</keyword>
<dbReference type="InterPro" id="IPR027791">
    <property type="entry name" value="Galactosyl_T_C"/>
</dbReference>
<dbReference type="Gene3D" id="3.90.550.10">
    <property type="entry name" value="Spore Coat Polysaccharide Biosynthesis Protein SpsA, Chain A"/>
    <property type="match status" value="1"/>
</dbReference>
<evidence type="ECO:0000256" key="3">
    <source>
        <dbReference type="ARBA" id="ARBA00022676"/>
    </source>
</evidence>
<evidence type="ECO:0000313" key="6">
    <source>
        <dbReference type="EMBL" id="GAA5154200.1"/>
    </source>
</evidence>
<dbReference type="InterPro" id="IPR029044">
    <property type="entry name" value="Nucleotide-diphossugar_trans"/>
</dbReference>
<dbReference type="SUPFAM" id="SSF53448">
    <property type="entry name" value="Nucleotide-diphospho-sugar transferases"/>
    <property type="match status" value="1"/>
</dbReference>
<accession>A0ABP9PYT5</accession>
<dbReference type="Proteomes" id="UP001500221">
    <property type="component" value="Unassembled WGS sequence"/>
</dbReference>
<dbReference type="PANTHER" id="PTHR43179">
    <property type="entry name" value="RHAMNOSYLTRANSFERASE WBBL"/>
    <property type="match status" value="1"/>
</dbReference>
<evidence type="ECO:0000313" key="7">
    <source>
        <dbReference type="Proteomes" id="UP001500221"/>
    </source>
</evidence>
<evidence type="ECO:0000256" key="2">
    <source>
        <dbReference type="ARBA" id="ARBA00006739"/>
    </source>
</evidence>
<sequence>MSAPGRVGVVTVVHGRHEHLALQEAGLAASHRPPDVRVRVAMADPDVTGPDVVALDVAPGRPLPVAAARNLGARTALDGGADVLVFLDVDCVPAPGALAAYAEAVADEPGTVWCGPVTYLEEADRPYRLADLARLDAPHPARPAPAPGERRHDDRWALFWSLSFAVGAAAWERCGGFDEAYEGYGGEDTDLGQRAARAGLRLGWLGAARAYHQHHPTSDPPVQHVADVVRNGRLFRDRWGWWPMGGWLEAFEARGLVRRVGDDGDDWVVAT</sequence>
<feature type="domain" description="Galactosyltransferase C-terminal" evidence="5">
    <location>
        <begin position="161"/>
        <end position="215"/>
    </location>
</feature>
<dbReference type="RefSeq" id="WP_345462241.1">
    <property type="nucleotide sequence ID" value="NZ_BAABKG010000005.1"/>
</dbReference>
<name>A0ABP9PYT5_9ACTN</name>
<keyword evidence="3" id="KW-0328">Glycosyltransferase</keyword>
<keyword evidence="7" id="KW-1185">Reference proteome</keyword>
<proteinExistence type="inferred from homology"/>